<evidence type="ECO:0000313" key="1">
    <source>
        <dbReference type="EMBL" id="KAI9157115.1"/>
    </source>
</evidence>
<evidence type="ECO:0008006" key="3">
    <source>
        <dbReference type="Google" id="ProtNLM"/>
    </source>
</evidence>
<keyword evidence="2" id="KW-1185">Reference proteome</keyword>
<gene>
    <name evidence="1" type="ORF">LWI28_017174</name>
</gene>
<dbReference type="InterPro" id="IPR036412">
    <property type="entry name" value="HAD-like_sf"/>
</dbReference>
<proteinExistence type="predicted"/>
<protein>
    <recommendedName>
        <fullName evidence="3">Haloacid dehalogenase-like hydrolase superfamily protein</fullName>
    </recommendedName>
</protein>
<dbReference type="AlphaFoldDB" id="A0AAD5IA04"/>
<dbReference type="PANTHER" id="PTHR47858:SF2">
    <property type="entry name" value="HALOACID DEHALOGENASE-LIKE HYDROLASE (HAD) SUPERFAMILY PROTEIN"/>
    <property type="match status" value="1"/>
</dbReference>
<dbReference type="Gene3D" id="1.10.150.240">
    <property type="entry name" value="Putative phosphatase, domain 2"/>
    <property type="match status" value="1"/>
</dbReference>
<dbReference type="Gene3D" id="1.10.30.10">
    <property type="entry name" value="High mobility group box domain"/>
    <property type="match status" value="1"/>
</dbReference>
<dbReference type="Proteomes" id="UP001064489">
    <property type="component" value="Chromosome 12"/>
</dbReference>
<accession>A0AAD5IA04</accession>
<evidence type="ECO:0000313" key="2">
    <source>
        <dbReference type="Proteomes" id="UP001064489"/>
    </source>
</evidence>
<dbReference type="InterPro" id="IPR023198">
    <property type="entry name" value="PGP-like_dom2"/>
</dbReference>
<reference evidence="1" key="2">
    <citation type="submission" date="2023-02" db="EMBL/GenBank/DDBJ databases">
        <authorList>
            <person name="Swenson N.G."/>
            <person name="Wegrzyn J.L."/>
            <person name="Mcevoy S.L."/>
        </authorList>
    </citation>
    <scope>NUCLEOTIDE SEQUENCE</scope>
    <source>
        <strain evidence="1">91603</strain>
        <tissue evidence="1">Leaf</tissue>
    </source>
</reference>
<reference evidence="1" key="1">
    <citation type="journal article" date="2022" name="Plant J.">
        <title>Strategies of tolerance reflected in two North American maple genomes.</title>
        <authorList>
            <person name="McEvoy S.L."/>
            <person name="Sezen U.U."/>
            <person name="Trouern-Trend A."/>
            <person name="McMahon S.M."/>
            <person name="Schaberg P.G."/>
            <person name="Yang J."/>
            <person name="Wegrzyn J.L."/>
            <person name="Swenson N.G."/>
        </authorList>
    </citation>
    <scope>NUCLEOTIDE SEQUENCE</scope>
    <source>
        <strain evidence="1">91603</strain>
    </source>
</reference>
<dbReference type="InterPro" id="IPR036910">
    <property type="entry name" value="HMG_box_dom_sf"/>
</dbReference>
<name>A0AAD5IA04_ACENE</name>
<dbReference type="SUPFAM" id="SSF56784">
    <property type="entry name" value="HAD-like"/>
    <property type="match status" value="1"/>
</dbReference>
<dbReference type="EMBL" id="JAJSOW010000107">
    <property type="protein sequence ID" value="KAI9157115.1"/>
    <property type="molecule type" value="Genomic_DNA"/>
</dbReference>
<dbReference type="Pfam" id="PF13419">
    <property type="entry name" value="HAD_2"/>
    <property type="match status" value="1"/>
</dbReference>
<dbReference type="PANTHER" id="PTHR47858">
    <property type="entry name" value="HALOACID DEHALOGENASE-LIKE HYDROLASE (HAD) SUPERFAMILY PROTEIN"/>
    <property type="match status" value="1"/>
</dbReference>
<dbReference type="Gene3D" id="3.40.50.1000">
    <property type="entry name" value="HAD superfamily/HAD-like"/>
    <property type="match status" value="1"/>
</dbReference>
<organism evidence="1 2">
    <name type="scientific">Acer negundo</name>
    <name type="common">Box elder</name>
    <dbReference type="NCBI Taxonomy" id="4023"/>
    <lineage>
        <taxon>Eukaryota</taxon>
        <taxon>Viridiplantae</taxon>
        <taxon>Streptophyta</taxon>
        <taxon>Embryophyta</taxon>
        <taxon>Tracheophyta</taxon>
        <taxon>Spermatophyta</taxon>
        <taxon>Magnoliopsida</taxon>
        <taxon>eudicotyledons</taxon>
        <taxon>Gunneridae</taxon>
        <taxon>Pentapetalae</taxon>
        <taxon>rosids</taxon>
        <taxon>malvids</taxon>
        <taxon>Sapindales</taxon>
        <taxon>Sapindaceae</taxon>
        <taxon>Hippocastanoideae</taxon>
        <taxon>Acereae</taxon>
        <taxon>Acer</taxon>
    </lineage>
</organism>
<dbReference type="CDD" id="cd07505">
    <property type="entry name" value="HAD_BPGM-like"/>
    <property type="match status" value="1"/>
</dbReference>
<comment type="caution">
    <text evidence="1">The sequence shown here is derived from an EMBL/GenBank/DDBJ whole genome shotgun (WGS) entry which is preliminary data.</text>
</comment>
<sequence>MAYPFSSRKRVHAYAFHRAPDGSAFTKCVFCGVSVAIALYDMHRHECRPKVEVKRFKGFREKPNECRDKVEVKRFKVMCEKPNVLKQCPSANCDLIRESFEKNCNIENMIEIDRKGFEAWKNMSNEERQPYCIQAEKVNAAHQRDLIEEIDYFAEVEDDEESIMVRKVNKKKKKKNQKSYGVAYWEIAQALIFEKASVKLKIMLDGFPSLSKFWEFTDNFLLAVVETLDAKTEFLPLAIFPKASHLAIVHNIRSTSLLISSQPSFGSLRRSLFPSTLQISKFKPPVIRNACGFDENGSFNGFAITPDKLFMQEAIGAEYGEGFETFRPDGPLKVDVDFLNDRLQEGFLKRIRYAMKPDEAYGLIFSWDNVVADIRTLKLNAWKQLASEEGKEIPEDGDVQRLMLNAGADCVLDKVLRWGKEESELDRLKSRLSQLYYDNLLRVSQPMEGLQDWLDAVSTARIPCAVVSSLDRRNMNEALERLGLLKYFQAIVSEEDGMESIAHRFLSAAVKLDRKPSKCVVFEDDPRAITAAHNCTMMAVALIGAHPAYDLDQADLAVASFNELSVINLRRLFANKGSTFMDRQKQIIEKTPPKRKLTIDTIF</sequence>
<dbReference type="InterPro" id="IPR041492">
    <property type="entry name" value="HAD_2"/>
</dbReference>
<dbReference type="InterPro" id="IPR023214">
    <property type="entry name" value="HAD_sf"/>
</dbReference>
<dbReference type="SUPFAM" id="SSF47095">
    <property type="entry name" value="HMG-box"/>
    <property type="match status" value="1"/>
</dbReference>